<evidence type="ECO:0000313" key="4">
    <source>
        <dbReference type="Proteomes" id="UP000001555"/>
    </source>
</evidence>
<dbReference type="Proteomes" id="UP000001555">
    <property type="component" value="Unassembled WGS sequence"/>
</dbReference>
<feature type="non-terminal residue" evidence="2">
    <location>
        <position position="72"/>
    </location>
</feature>
<evidence type="ECO:0000313" key="2">
    <source>
        <dbReference type="EMBL" id="EEC05173.1"/>
    </source>
</evidence>
<gene>
    <name evidence="2" type="ORF">IscW_ISCW004882</name>
</gene>
<dbReference type="InParanoid" id="B7PF01"/>
<dbReference type="VEuPathDB" id="VectorBase:ISCW004882"/>
<reference evidence="2 4" key="1">
    <citation type="submission" date="2008-03" db="EMBL/GenBank/DDBJ databases">
        <title>Annotation of Ixodes scapularis.</title>
        <authorList>
            <consortium name="Ixodes scapularis Genome Project Consortium"/>
            <person name="Caler E."/>
            <person name="Hannick L.I."/>
            <person name="Bidwell S."/>
            <person name="Joardar V."/>
            <person name="Thiagarajan M."/>
            <person name="Amedeo P."/>
            <person name="Galinsky K.J."/>
            <person name="Schobel S."/>
            <person name="Inman J."/>
            <person name="Hostetler J."/>
            <person name="Miller J."/>
            <person name="Hammond M."/>
            <person name="Megy K."/>
            <person name="Lawson D."/>
            <person name="Kodira C."/>
            <person name="Sutton G."/>
            <person name="Meyer J."/>
            <person name="Hill C.A."/>
            <person name="Birren B."/>
            <person name="Nene V."/>
            <person name="Collins F."/>
            <person name="Alarcon-Chaidez F."/>
            <person name="Wikel S."/>
            <person name="Strausberg R."/>
        </authorList>
    </citation>
    <scope>NUCLEOTIDE SEQUENCE [LARGE SCALE GENOMIC DNA]</scope>
    <source>
        <strain evidence="4">Wikel</strain>
        <strain evidence="2">Wikel colony</strain>
    </source>
</reference>
<evidence type="ECO:0000313" key="3">
    <source>
        <dbReference type="EnsemblMetazoa" id="ISCW004882-PA"/>
    </source>
</evidence>
<feature type="region of interest" description="Disordered" evidence="1">
    <location>
        <begin position="38"/>
        <end position="72"/>
    </location>
</feature>
<proteinExistence type="predicted"/>
<dbReference type="AlphaFoldDB" id="B7PF01"/>
<keyword evidence="4" id="KW-1185">Reference proteome</keyword>
<name>B7PF01_IXOSC</name>
<sequence length="72" mass="8043">FRPATRVLRHQDPVPYRRRLGPLERADLLAHLRLGPREANSGLQQPEPPVWGRRVPGLRVGHGQVPGATLSL</sequence>
<evidence type="ECO:0000256" key="1">
    <source>
        <dbReference type="SAM" id="MobiDB-lite"/>
    </source>
</evidence>
<protein>
    <submittedName>
        <fullName evidence="2 3">Uncharacterized protein</fullName>
    </submittedName>
</protein>
<dbReference type="EnsemblMetazoa" id="ISCW004882-RA">
    <property type="protein sequence ID" value="ISCW004882-PA"/>
    <property type="gene ID" value="ISCW004882"/>
</dbReference>
<dbReference type="VEuPathDB" id="VectorBase:ISCI004882"/>
<organism>
    <name type="scientific">Ixodes scapularis</name>
    <name type="common">Black-legged tick</name>
    <name type="synonym">Deer tick</name>
    <dbReference type="NCBI Taxonomy" id="6945"/>
    <lineage>
        <taxon>Eukaryota</taxon>
        <taxon>Metazoa</taxon>
        <taxon>Ecdysozoa</taxon>
        <taxon>Arthropoda</taxon>
        <taxon>Chelicerata</taxon>
        <taxon>Arachnida</taxon>
        <taxon>Acari</taxon>
        <taxon>Parasitiformes</taxon>
        <taxon>Ixodida</taxon>
        <taxon>Ixodoidea</taxon>
        <taxon>Ixodidae</taxon>
        <taxon>Ixodinae</taxon>
        <taxon>Ixodes</taxon>
    </lineage>
</organism>
<feature type="non-terminal residue" evidence="2">
    <location>
        <position position="1"/>
    </location>
</feature>
<dbReference type="PaxDb" id="6945-B7PF01"/>
<reference evidence="3" key="2">
    <citation type="submission" date="2020-05" db="UniProtKB">
        <authorList>
            <consortium name="EnsemblMetazoa"/>
        </authorList>
    </citation>
    <scope>IDENTIFICATION</scope>
    <source>
        <strain evidence="3">wikel</strain>
    </source>
</reference>
<accession>B7PF01</accession>
<dbReference type="HOGENOM" id="CLU_2729535_0_0_1"/>
<dbReference type="EMBL" id="ABJB010548963">
    <property type="status" value="NOT_ANNOTATED_CDS"/>
    <property type="molecule type" value="Genomic_DNA"/>
</dbReference>
<dbReference type="EMBL" id="DS698785">
    <property type="protein sequence ID" value="EEC05173.1"/>
    <property type="molecule type" value="Genomic_DNA"/>
</dbReference>